<accession>A0AA39J884</accession>
<dbReference type="Proteomes" id="UP001175211">
    <property type="component" value="Unassembled WGS sequence"/>
</dbReference>
<dbReference type="GeneID" id="85351748"/>
<dbReference type="EMBL" id="JAUEPS010000102">
    <property type="protein sequence ID" value="KAK0437976.1"/>
    <property type="molecule type" value="Genomic_DNA"/>
</dbReference>
<protein>
    <recommendedName>
        <fullName evidence="3">Heterokaryon incompatibility domain-containing protein</fullName>
    </recommendedName>
</protein>
<evidence type="ECO:0000313" key="2">
    <source>
        <dbReference type="Proteomes" id="UP001175211"/>
    </source>
</evidence>
<keyword evidence="2" id="KW-1185">Reference proteome</keyword>
<organism evidence="1 2">
    <name type="scientific">Armillaria tabescens</name>
    <name type="common">Ringless honey mushroom</name>
    <name type="synonym">Agaricus tabescens</name>
    <dbReference type="NCBI Taxonomy" id="1929756"/>
    <lineage>
        <taxon>Eukaryota</taxon>
        <taxon>Fungi</taxon>
        <taxon>Dikarya</taxon>
        <taxon>Basidiomycota</taxon>
        <taxon>Agaricomycotina</taxon>
        <taxon>Agaricomycetes</taxon>
        <taxon>Agaricomycetidae</taxon>
        <taxon>Agaricales</taxon>
        <taxon>Marasmiineae</taxon>
        <taxon>Physalacriaceae</taxon>
        <taxon>Desarmillaria</taxon>
    </lineage>
</organism>
<dbReference type="PANTHER" id="PTHR39596:SF2">
    <property type="entry name" value="HET DOMAIN PROTEIN (AFU_ORTHOLOGUE AFUA_1G17550)-RELATED"/>
    <property type="match status" value="1"/>
</dbReference>
<proteinExistence type="predicted"/>
<name>A0AA39J884_ARMTA</name>
<comment type="caution">
    <text evidence="1">The sequence shown here is derived from an EMBL/GenBank/DDBJ whole genome shotgun (WGS) entry which is preliminary data.</text>
</comment>
<dbReference type="PANTHER" id="PTHR39596">
    <property type="match status" value="1"/>
</dbReference>
<dbReference type="AlphaFoldDB" id="A0AA39J884"/>
<sequence>MDTLCIPVHPSELAKSYRKKAIQLLGKTFHEATAVLVLDRELEIVESATVPFLELGLRILCSGWMKRLWTLQEATLASEAHGVDKLYFQMQDGPFLYQKYNRDRKALNSLDKHTTEIQAEERTLLYDDGIMLLLGEQIPSVRAMREKRKGWSPFQVIYSAIEHRSTSKFEDVPVCIASLLGKDLTTIVSTSDAEQRMANFYMLMREVPIGVLWWCDNLEKLMKRPFRWAPKSIASCAPATFIGWKDGICDAAGLHVKIQGFMFAESEVERHGPSSILPRVFNVVSAETGDVLARVRMHDWESIALQQNLALIHKPRRQDSPPNAVFVAVEETVQLPGGDRVHSTEYVCTIVGHADIFPPRHATEAVFQVHMTMEDQRWCIT</sequence>
<dbReference type="RefSeq" id="XP_060322797.1">
    <property type="nucleotide sequence ID" value="XM_060468200.1"/>
</dbReference>
<evidence type="ECO:0000313" key="1">
    <source>
        <dbReference type="EMBL" id="KAK0437976.1"/>
    </source>
</evidence>
<gene>
    <name evidence="1" type="ORF">EV420DRAFT_1280318</name>
</gene>
<evidence type="ECO:0008006" key="3">
    <source>
        <dbReference type="Google" id="ProtNLM"/>
    </source>
</evidence>
<reference evidence="1" key="1">
    <citation type="submission" date="2023-06" db="EMBL/GenBank/DDBJ databases">
        <authorList>
            <consortium name="Lawrence Berkeley National Laboratory"/>
            <person name="Ahrendt S."/>
            <person name="Sahu N."/>
            <person name="Indic B."/>
            <person name="Wong-Bajracharya J."/>
            <person name="Merenyi Z."/>
            <person name="Ke H.-M."/>
            <person name="Monk M."/>
            <person name="Kocsube S."/>
            <person name="Drula E."/>
            <person name="Lipzen A."/>
            <person name="Balint B."/>
            <person name="Henrissat B."/>
            <person name="Andreopoulos B."/>
            <person name="Martin F.M."/>
            <person name="Harder C.B."/>
            <person name="Rigling D."/>
            <person name="Ford K.L."/>
            <person name="Foster G.D."/>
            <person name="Pangilinan J."/>
            <person name="Papanicolaou A."/>
            <person name="Barry K."/>
            <person name="LaButti K."/>
            <person name="Viragh M."/>
            <person name="Koriabine M."/>
            <person name="Yan M."/>
            <person name="Riley R."/>
            <person name="Champramary S."/>
            <person name="Plett K.L."/>
            <person name="Tsai I.J."/>
            <person name="Slot J."/>
            <person name="Sipos G."/>
            <person name="Plett J."/>
            <person name="Nagy L.G."/>
            <person name="Grigoriev I.V."/>
        </authorList>
    </citation>
    <scope>NUCLEOTIDE SEQUENCE</scope>
    <source>
        <strain evidence="1">CCBAS 213</strain>
    </source>
</reference>